<dbReference type="PANTHER" id="PTHR43133">
    <property type="entry name" value="RNA POLYMERASE ECF-TYPE SIGMA FACTO"/>
    <property type="match status" value="1"/>
</dbReference>
<dbReference type="PANTHER" id="PTHR43133:SF58">
    <property type="entry name" value="ECF RNA POLYMERASE SIGMA FACTOR SIGD"/>
    <property type="match status" value="1"/>
</dbReference>
<dbReference type="InterPro" id="IPR013324">
    <property type="entry name" value="RNA_pol_sigma_r3/r4-like"/>
</dbReference>
<dbReference type="Proteomes" id="UP001156641">
    <property type="component" value="Unassembled WGS sequence"/>
</dbReference>
<evidence type="ECO:0000259" key="6">
    <source>
        <dbReference type="Pfam" id="PF04542"/>
    </source>
</evidence>
<dbReference type="SUPFAM" id="SSF88946">
    <property type="entry name" value="Sigma2 domain of RNA polymerase sigma factors"/>
    <property type="match status" value="1"/>
</dbReference>
<gene>
    <name evidence="7" type="ORF">GCM10010909_28730</name>
</gene>
<dbReference type="SUPFAM" id="SSF88659">
    <property type="entry name" value="Sigma3 and sigma4 domains of RNA polymerase sigma factors"/>
    <property type="match status" value="1"/>
</dbReference>
<keyword evidence="3" id="KW-0731">Sigma factor</keyword>
<comment type="caution">
    <text evidence="7">The sequence shown here is derived from an EMBL/GenBank/DDBJ whole genome shotgun (WGS) entry which is preliminary data.</text>
</comment>
<dbReference type="InterPro" id="IPR036388">
    <property type="entry name" value="WH-like_DNA-bd_sf"/>
</dbReference>
<dbReference type="Gene3D" id="1.10.10.10">
    <property type="entry name" value="Winged helix-like DNA-binding domain superfamily/Winged helix DNA-binding domain"/>
    <property type="match status" value="1"/>
</dbReference>
<comment type="similarity">
    <text evidence="1">Belongs to the sigma-70 factor family. ECF subfamily.</text>
</comment>
<evidence type="ECO:0000256" key="1">
    <source>
        <dbReference type="ARBA" id="ARBA00010641"/>
    </source>
</evidence>
<protein>
    <submittedName>
        <fullName evidence="7">RNA polymerase sigma factor</fullName>
    </submittedName>
</protein>
<keyword evidence="2" id="KW-0805">Transcription regulation</keyword>
<evidence type="ECO:0000256" key="4">
    <source>
        <dbReference type="ARBA" id="ARBA00023125"/>
    </source>
</evidence>
<dbReference type="InterPro" id="IPR039425">
    <property type="entry name" value="RNA_pol_sigma-70-like"/>
</dbReference>
<feature type="domain" description="RNA polymerase sigma-70 region 2" evidence="6">
    <location>
        <begin position="61"/>
        <end position="127"/>
    </location>
</feature>
<evidence type="ECO:0000256" key="2">
    <source>
        <dbReference type="ARBA" id="ARBA00023015"/>
    </source>
</evidence>
<sequence length="222" mass="25061">MPYNMLLPDIIPLGGDWLRPADAILCPPKGVTMAEENPDWRIWLAAAQLGDARAYARVLQEALPWLRRRARARWPQSSAADIEDMVQETLLALHQSRHLYDPSRPVAPFLFGILKFRGAEIRRRRQRHAGRETAIDDVPVTSTALATNDTQDRDVDTASMMMALKGLGERDKLVLNLLKVRQLSLREAATETGMSVVALKVATFRAMQRLKKAMKENVTHED</sequence>
<dbReference type="EMBL" id="BSOS01000080">
    <property type="protein sequence ID" value="GLR68192.1"/>
    <property type="molecule type" value="Genomic_DNA"/>
</dbReference>
<dbReference type="InterPro" id="IPR007627">
    <property type="entry name" value="RNA_pol_sigma70_r2"/>
</dbReference>
<dbReference type="Gene3D" id="1.10.1740.10">
    <property type="match status" value="1"/>
</dbReference>
<keyword evidence="4" id="KW-0238">DNA-binding</keyword>
<keyword evidence="8" id="KW-1185">Reference proteome</keyword>
<evidence type="ECO:0000313" key="7">
    <source>
        <dbReference type="EMBL" id="GLR68192.1"/>
    </source>
</evidence>
<keyword evidence="5" id="KW-0804">Transcription</keyword>
<evidence type="ECO:0000256" key="3">
    <source>
        <dbReference type="ARBA" id="ARBA00023082"/>
    </source>
</evidence>
<dbReference type="NCBIfam" id="TIGR02937">
    <property type="entry name" value="sigma70-ECF"/>
    <property type="match status" value="1"/>
</dbReference>
<reference evidence="8" key="1">
    <citation type="journal article" date="2019" name="Int. J. Syst. Evol. Microbiol.">
        <title>The Global Catalogue of Microorganisms (GCM) 10K type strain sequencing project: providing services to taxonomists for standard genome sequencing and annotation.</title>
        <authorList>
            <consortium name="The Broad Institute Genomics Platform"/>
            <consortium name="The Broad Institute Genome Sequencing Center for Infectious Disease"/>
            <person name="Wu L."/>
            <person name="Ma J."/>
        </authorList>
    </citation>
    <scope>NUCLEOTIDE SEQUENCE [LARGE SCALE GENOMIC DNA]</scope>
    <source>
        <strain evidence="8">NBRC 112502</strain>
    </source>
</reference>
<evidence type="ECO:0000313" key="8">
    <source>
        <dbReference type="Proteomes" id="UP001156641"/>
    </source>
</evidence>
<dbReference type="InterPro" id="IPR014284">
    <property type="entry name" value="RNA_pol_sigma-70_dom"/>
</dbReference>
<dbReference type="InterPro" id="IPR013325">
    <property type="entry name" value="RNA_pol_sigma_r2"/>
</dbReference>
<name>A0ABQ6A8X9_9PROT</name>
<organism evidence="7 8">
    <name type="scientific">Acidocella aquatica</name>
    <dbReference type="NCBI Taxonomy" id="1922313"/>
    <lineage>
        <taxon>Bacteria</taxon>
        <taxon>Pseudomonadati</taxon>
        <taxon>Pseudomonadota</taxon>
        <taxon>Alphaproteobacteria</taxon>
        <taxon>Acetobacterales</taxon>
        <taxon>Acidocellaceae</taxon>
        <taxon>Acidocella</taxon>
    </lineage>
</organism>
<evidence type="ECO:0000256" key="5">
    <source>
        <dbReference type="ARBA" id="ARBA00023163"/>
    </source>
</evidence>
<accession>A0ABQ6A8X9</accession>
<dbReference type="Pfam" id="PF04542">
    <property type="entry name" value="Sigma70_r2"/>
    <property type="match status" value="1"/>
</dbReference>
<proteinExistence type="inferred from homology"/>